<evidence type="ECO:0000256" key="2">
    <source>
        <dbReference type="ARBA" id="ARBA00022692"/>
    </source>
</evidence>
<name>A0A6P5LUK2_PHACI</name>
<dbReference type="PANTHER" id="PTHR21419:SF7">
    <property type="entry name" value="PROTEIN FAM234A"/>
    <property type="match status" value="1"/>
</dbReference>
<dbReference type="KEGG" id="pcw:110221881"/>
<dbReference type="AlphaFoldDB" id="A0A6P5LUK2"/>
<gene>
    <name evidence="10" type="primary">FAM234A</name>
</gene>
<keyword evidence="4 7" id="KW-0472">Membrane</keyword>
<dbReference type="GeneID" id="110221881"/>
<evidence type="ECO:0000256" key="6">
    <source>
        <dbReference type="SAM" id="MobiDB-lite"/>
    </source>
</evidence>
<dbReference type="SUPFAM" id="SSF50998">
    <property type="entry name" value="Quinoprotein alcohol dehydrogenase-like"/>
    <property type="match status" value="1"/>
</dbReference>
<dbReference type="InterPro" id="IPR055409">
    <property type="entry name" value="Beta-prop_FAM234A_B"/>
</dbReference>
<keyword evidence="2 7" id="KW-0812">Transmembrane</keyword>
<dbReference type="PANTHER" id="PTHR21419">
    <property type="match status" value="1"/>
</dbReference>
<comment type="subcellular location">
    <subcellularLocation>
        <location evidence="1">Membrane</location>
        <topology evidence="1">Single-pass membrane protein</topology>
    </subcellularLocation>
</comment>
<dbReference type="InterPro" id="IPR045232">
    <property type="entry name" value="FAM234"/>
</dbReference>
<evidence type="ECO:0000313" key="10">
    <source>
        <dbReference type="RefSeq" id="XP_020862215.1"/>
    </source>
</evidence>
<evidence type="ECO:0000256" key="4">
    <source>
        <dbReference type="ARBA" id="ARBA00023136"/>
    </source>
</evidence>
<organism evidence="9 10">
    <name type="scientific">Phascolarctos cinereus</name>
    <name type="common">Koala</name>
    <dbReference type="NCBI Taxonomy" id="38626"/>
    <lineage>
        <taxon>Eukaryota</taxon>
        <taxon>Metazoa</taxon>
        <taxon>Chordata</taxon>
        <taxon>Craniata</taxon>
        <taxon>Vertebrata</taxon>
        <taxon>Euteleostomi</taxon>
        <taxon>Mammalia</taxon>
        <taxon>Metatheria</taxon>
        <taxon>Diprotodontia</taxon>
        <taxon>Phascolarctidae</taxon>
        <taxon>Phascolarctos</taxon>
    </lineage>
</organism>
<comment type="similarity">
    <text evidence="5">Belongs to the FAM234 family.</text>
</comment>
<sequence>MRKCGVELYNAYTMDKELEAEIHPLKPDDRKPRGNSESQTEKDGSFKKASHHSRFAQCRTVVFFFLLFTCLFVVFIISFIIPCPDRPISQKMWEINYNTAVTYDFMAFKDINEDTVQDVIFLYKDSNSSSSFNTSCADEGFSSPCVFLAAVSGANGSLLWEKPVAQDVASMECFDHQTTKGPPPPSGCFIVGKYNSFLAVDSSIGEILWKLPLSFGVNTSVLSPFLNIPDVTDDEVQDLLLFVRSGREIKSYLYSSSTGEQVGSVSRLNLEGEVGYIMHVTNTGAYYVIFHSASSLYGYSLKDLYEQMTGGKNKFEEDPYWKIMIDNATHRVPPSLSLGTIRYLMKVPGSTGEDILLVKSDACELLDGQTLISKWTLNASEVVRKPVLGYYKPDAVAIVLENGTGIQRKILIVAATSGAILWSYTLNSFAGTPKPATVKTADRRSAFFFWSSNNQMEPVDSQKNLYMFHPTFPNIFLELTNTTKNIVAFNVLFEQSHHASYVLLTGPTNQGWPGLVSLSKQKVKENVLTAQVVWLGAARRENEQTIKDRFYELRYKKEA</sequence>
<evidence type="ECO:0000256" key="3">
    <source>
        <dbReference type="ARBA" id="ARBA00022989"/>
    </source>
</evidence>
<keyword evidence="3 7" id="KW-1133">Transmembrane helix</keyword>
<dbReference type="RefSeq" id="XP_020862215.1">
    <property type="nucleotide sequence ID" value="XM_021006556.1"/>
</dbReference>
<dbReference type="FunCoup" id="A0A6P5LUK2">
    <property type="interactions" value="274"/>
</dbReference>
<dbReference type="InterPro" id="IPR011047">
    <property type="entry name" value="Quinoprotein_ADH-like_sf"/>
</dbReference>
<dbReference type="GO" id="GO:0016020">
    <property type="term" value="C:membrane"/>
    <property type="evidence" value="ECO:0007669"/>
    <property type="project" value="UniProtKB-SubCell"/>
</dbReference>
<keyword evidence="9" id="KW-1185">Reference proteome</keyword>
<feature type="domain" description="FAM234A/B beta-propeller" evidence="8">
    <location>
        <begin position="93"/>
        <end position="556"/>
    </location>
</feature>
<evidence type="ECO:0000256" key="7">
    <source>
        <dbReference type="SAM" id="Phobius"/>
    </source>
</evidence>
<dbReference type="GO" id="GO:0009986">
    <property type="term" value="C:cell surface"/>
    <property type="evidence" value="ECO:0007669"/>
    <property type="project" value="TreeGrafter"/>
</dbReference>
<accession>A0A6P5LUK2</accession>
<evidence type="ECO:0000313" key="9">
    <source>
        <dbReference type="Proteomes" id="UP000515140"/>
    </source>
</evidence>
<feature type="transmembrane region" description="Helical" evidence="7">
    <location>
        <begin position="61"/>
        <end position="81"/>
    </location>
</feature>
<dbReference type="Proteomes" id="UP000515140">
    <property type="component" value="Unplaced"/>
</dbReference>
<dbReference type="InParanoid" id="A0A6P5LUK2"/>
<reference evidence="10" key="1">
    <citation type="submission" date="2025-08" db="UniProtKB">
        <authorList>
            <consortium name="RefSeq"/>
        </authorList>
    </citation>
    <scope>IDENTIFICATION</scope>
    <source>
        <tissue evidence="10">Spleen</tissue>
    </source>
</reference>
<evidence type="ECO:0000256" key="5">
    <source>
        <dbReference type="ARBA" id="ARBA00025791"/>
    </source>
</evidence>
<dbReference type="CTD" id="83986"/>
<protein>
    <submittedName>
        <fullName evidence="10">Protein FAM234A isoform X1</fullName>
    </submittedName>
</protein>
<dbReference type="Pfam" id="PF23727">
    <property type="entry name" value="Beta-prop_FAM234A_B"/>
    <property type="match status" value="1"/>
</dbReference>
<evidence type="ECO:0000256" key="1">
    <source>
        <dbReference type="ARBA" id="ARBA00004167"/>
    </source>
</evidence>
<proteinExistence type="inferred from homology"/>
<feature type="region of interest" description="Disordered" evidence="6">
    <location>
        <begin position="23"/>
        <end position="45"/>
    </location>
</feature>
<evidence type="ECO:0000259" key="8">
    <source>
        <dbReference type="Pfam" id="PF23727"/>
    </source>
</evidence>